<keyword evidence="1" id="KW-0472">Membrane</keyword>
<protein>
    <submittedName>
        <fullName evidence="2">K+-transporting ATPase KdpF subunit</fullName>
    </submittedName>
</protein>
<dbReference type="RefSeq" id="WP_130491161.1">
    <property type="nucleotide sequence ID" value="NZ_SGXD01000001.1"/>
</dbReference>
<gene>
    <name evidence="2" type="ORF">EV189_0280</name>
</gene>
<dbReference type="NCBIfam" id="TIGR02115">
    <property type="entry name" value="potass_kdpF"/>
    <property type="match status" value="1"/>
</dbReference>
<dbReference type="AlphaFoldDB" id="A0A4Q7NVY6"/>
<accession>A0A4Q7NVY6</accession>
<dbReference type="Proteomes" id="UP000293638">
    <property type="component" value="Unassembled WGS sequence"/>
</dbReference>
<organism evidence="2 3">
    <name type="scientific">Motilibacter rhizosphaerae</name>
    <dbReference type="NCBI Taxonomy" id="598652"/>
    <lineage>
        <taxon>Bacteria</taxon>
        <taxon>Bacillati</taxon>
        <taxon>Actinomycetota</taxon>
        <taxon>Actinomycetes</taxon>
        <taxon>Motilibacterales</taxon>
        <taxon>Motilibacteraceae</taxon>
        <taxon>Motilibacter</taxon>
    </lineage>
</organism>
<feature type="transmembrane region" description="Helical" evidence="1">
    <location>
        <begin position="6"/>
        <end position="25"/>
    </location>
</feature>
<dbReference type="EMBL" id="SGXD01000001">
    <property type="protein sequence ID" value="RZS91048.1"/>
    <property type="molecule type" value="Genomic_DNA"/>
</dbReference>
<name>A0A4Q7NVY6_9ACTN</name>
<dbReference type="GO" id="GO:0005886">
    <property type="term" value="C:plasma membrane"/>
    <property type="evidence" value="ECO:0007669"/>
    <property type="project" value="InterPro"/>
</dbReference>
<keyword evidence="1" id="KW-1133">Transmembrane helix</keyword>
<dbReference type="InterPro" id="IPR011726">
    <property type="entry name" value="KdpF"/>
</dbReference>
<evidence type="ECO:0000313" key="3">
    <source>
        <dbReference type="Proteomes" id="UP000293638"/>
    </source>
</evidence>
<reference evidence="2 3" key="1">
    <citation type="submission" date="2019-02" db="EMBL/GenBank/DDBJ databases">
        <title>Genomic Encyclopedia of Type Strains, Phase IV (KMG-IV): sequencing the most valuable type-strain genomes for metagenomic binning, comparative biology and taxonomic classification.</title>
        <authorList>
            <person name="Goeker M."/>
        </authorList>
    </citation>
    <scope>NUCLEOTIDE SEQUENCE [LARGE SCALE GENOMIC DNA]</scope>
    <source>
        <strain evidence="2 3">DSM 45622</strain>
    </source>
</reference>
<evidence type="ECO:0000256" key="1">
    <source>
        <dbReference type="SAM" id="Phobius"/>
    </source>
</evidence>
<dbReference type="Pfam" id="PF09604">
    <property type="entry name" value="Potass_KdpF"/>
    <property type="match status" value="1"/>
</dbReference>
<dbReference type="GO" id="GO:0008556">
    <property type="term" value="F:P-type potassium transmembrane transporter activity"/>
    <property type="evidence" value="ECO:0007669"/>
    <property type="project" value="InterPro"/>
</dbReference>
<keyword evidence="1" id="KW-0812">Transmembrane</keyword>
<evidence type="ECO:0000313" key="2">
    <source>
        <dbReference type="EMBL" id="RZS91048.1"/>
    </source>
</evidence>
<proteinExistence type="predicted"/>
<comment type="caution">
    <text evidence="2">The sequence shown here is derived from an EMBL/GenBank/DDBJ whole genome shotgun (WGS) entry which is preliminary data.</text>
</comment>
<keyword evidence="3" id="KW-1185">Reference proteome</keyword>
<sequence length="29" mass="3064">MTVADTVGLVVAVGLVAYLVVALLFPERF</sequence>